<keyword evidence="4 6" id="KW-1133">Transmembrane helix</keyword>
<dbReference type="Proteomes" id="UP000184375">
    <property type="component" value="Unassembled WGS sequence"/>
</dbReference>
<feature type="transmembrane region" description="Helical" evidence="6">
    <location>
        <begin position="165"/>
        <end position="189"/>
    </location>
</feature>
<protein>
    <submittedName>
        <fullName evidence="8">ABC-2 type transport system permease protein</fullName>
    </submittedName>
</protein>
<evidence type="ECO:0000256" key="2">
    <source>
        <dbReference type="ARBA" id="ARBA00022475"/>
    </source>
</evidence>
<dbReference type="GO" id="GO:0005886">
    <property type="term" value="C:plasma membrane"/>
    <property type="evidence" value="ECO:0007669"/>
    <property type="project" value="UniProtKB-SubCell"/>
</dbReference>
<feature type="transmembrane region" description="Helical" evidence="6">
    <location>
        <begin position="210"/>
        <end position="233"/>
    </location>
</feature>
<dbReference type="EMBL" id="FRCR01000007">
    <property type="protein sequence ID" value="SHM57967.1"/>
    <property type="molecule type" value="Genomic_DNA"/>
</dbReference>
<dbReference type="InterPro" id="IPR051449">
    <property type="entry name" value="ABC-2_transporter_component"/>
</dbReference>
<dbReference type="RefSeq" id="WP_073256669.1">
    <property type="nucleotide sequence ID" value="NZ_FRCR01000007.1"/>
</dbReference>
<accession>A0A1M7JZJ2</accession>
<evidence type="ECO:0000259" key="7">
    <source>
        <dbReference type="Pfam" id="PF12698"/>
    </source>
</evidence>
<keyword evidence="3 6" id="KW-0812">Transmembrane</keyword>
<dbReference type="PANTHER" id="PTHR30294:SF29">
    <property type="entry name" value="MULTIDRUG ABC TRANSPORTER PERMEASE YBHS-RELATED"/>
    <property type="match status" value="1"/>
</dbReference>
<evidence type="ECO:0000256" key="1">
    <source>
        <dbReference type="ARBA" id="ARBA00004651"/>
    </source>
</evidence>
<sequence>MFKRLFSLLKKDLIIAYRNFFFLIVGATALLFALLTNYVFPEEINIEPKVFYYIEDKSSSNEAVSRVIEKAKLENNKIFEVNSIKELEEKMNRDFNSIGMIIKNSSKKPEIEFIFQGYENQKIRNVLLLSFKQEILKNMNITMPELLTLPLNKYSIVEEIPFNKMMIPAFIVMESILLGYFLIAALIFMEKEEGTIKALFVAPAKITEYLFSKVILMVILGIISCLILTFLTMGYKVNYLWLIIYLILGSIAAALLGLILASSFDNISQASVWIIAISVLFSLPFLSYFYPNFAPNLVKVIPTYYLLFTAREIIFPTGNSGILWTGIMGLVIFNIIGFILTAKLYRKYLL</sequence>
<dbReference type="InterPro" id="IPR013525">
    <property type="entry name" value="ABC2_TM"/>
</dbReference>
<gene>
    <name evidence="8" type="ORF">SAMN05660826_01392</name>
</gene>
<reference evidence="9" key="1">
    <citation type="submission" date="2016-11" db="EMBL/GenBank/DDBJ databases">
        <authorList>
            <person name="Varghese N."/>
            <person name="Submissions S."/>
        </authorList>
    </citation>
    <scope>NUCLEOTIDE SEQUENCE [LARGE SCALE GENOMIC DNA]</scope>
    <source>
        <strain evidence="9">DSM 18802</strain>
    </source>
</reference>
<feature type="transmembrane region" description="Helical" evidence="6">
    <location>
        <begin position="20"/>
        <end position="40"/>
    </location>
</feature>
<evidence type="ECO:0000256" key="6">
    <source>
        <dbReference type="SAM" id="Phobius"/>
    </source>
</evidence>
<evidence type="ECO:0000313" key="8">
    <source>
        <dbReference type="EMBL" id="SHM57967.1"/>
    </source>
</evidence>
<evidence type="ECO:0000256" key="3">
    <source>
        <dbReference type="ARBA" id="ARBA00022692"/>
    </source>
</evidence>
<organism evidence="8 9">
    <name type="scientific">Caldanaerovirga acetigignens</name>
    <dbReference type="NCBI Taxonomy" id="447595"/>
    <lineage>
        <taxon>Bacteria</taxon>
        <taxon>Bacillati</taxon>
        <taxon>Bacillota</taxon>
        <taxon>Clostridia</taxon>
        <taxon>Thermosediminibacterales</taxon>
        <taxon>Thermosediminibacteraceae</taxon>
        <taxon>Caldanaerovirga</taxon>
    </lineage>
</organism>
<dbReference type="Pfam" id="PF12698">
    <property type="entry name" value="ABC2_membrane_3"/>
    <property type="match status" value="1"/>
</dbReference>
<name>A0A1M7JZJ2_9FIRM</name>
<dbReference type="GO" id="GO:0140359">
    <property type="term" value="F:ABC-type transporter activity"/>
    <property type="evidence" value="ECO:0007669"/>
    <property type="project" value="InterPro"/>
</dbReference>
<evidence type="ECO:0000256" key="4">
    <source>
        <dbReference type="ARBA" id="ARBA00022989"/>
    </source>
</evidence>
<feature type="transmembrane region" description="Helical" evidence="6">
    <location>
        <begin position="239"/>
        <end position="260"/>
    </location>
</feature>
<dbReference type="PANTHER" id="PTHR30294">
    <property type="entry name" value="MEMBRANE COMPONENT OF ABC TRANSPORTER YHHJ-RELATED"/>
    <property type="match status" value="1"/>
</dbReference>
<dbReference type="OrthoDB" id="1710957at2"/>
<keyword evidence="2" id="KW-1003">Cell membrane</keyword>
<feature type="transmembrane region" description="Helical" evidence="6">
    <location>
        <begin position="322"/>
        <end position="345"/>
    </location>
</feature>
<evidence type="ECO:0000313" key="9">
    <source>
        <dbReference type="Proteomes" id="UP000184375"/>
    </source>
</evidence>
<evidence type="ECO:0000256" key="5">
    <source>
        <dbReference type="ARBA" id="ARBA00023136"/>
    </source>
</evidence>
<proteinExistence type="predicted"/>
<feature type="domain" description="ABC-2 type transporter transmembrane" evidence="7">
    <location>
        <begin position="20"/>
        <end position="342"/>
    </location>
</feature>
<keyword evidence="9" id="KW-1185">Reference proteome</keyword>
<keyword evidence="5 6" id="KW-0472">Membrane</keyword>
<dbReference type="STRING" id="447595.SAMN05660826_01392"/>
<comment type="subcellular location">
    <subcellularLocation>
        <location evidence="1">Cell membrane</location>
        <topology evidence="1">Multi-pass membrane protein</topology>
    </subcellularLocation>
</comment>
<dbReference type="AlphaFoldDB" id="A0A1M7JZJ2"/>
<feature type="transmembrane region" description="Helical" evidence="6">
    <location>
        <begin position="272"/>
        <end position="290"/>
    </location>
</feature>